<organism evidence="1 2">
    <name type="scientific">Asaia krungthepensis NRIC 0535</name>
    <dbReference type="NCBI Taxonomy" id="1307925"/>
    <lineage>
        <taxon>Bacteria</taxon>
        <taxon>Pseudomonadati</taxon>
        <taxon>Pseudomonadota</taxon>
        <taxon>Alphaproteobacteria</taxon>
        <taxon>Acetobacterales</taxon>
        <taxon>Acetobacteraceae</taxon>
        <taxon>Asaia</taxon>
    </lineage>
</organism>
<comment type="caution">
    <text evidence="1">The sequence shown here is derived from an EMBL/GenBank/DDBJ whole genome shotgun (WGS) entry which is preliminary data.</text>
</comment>
<dbReference type="Proteomes" id="UP001062776">
    <property type="component" value="Unassembled WGS sequence"/>
</dbReference>
<reference evidence="1" key="1">
    <citation type="submission" date="2013-04" db="EMBL/GenBank/DDBJ databases">
        <title>The genome sequencing project of 58 acetic acid bacteria.</title>
        <authorList>
            <person name="Okamoto-Kainuma A."/>
            <person name="Ishikawa M."/>
            <person name="Umino S."/>
            <person name="Koizumi Y."/>
            <person name="Shiwa Y."/>
            <person name="Yoshikawa H."/>
            <person name="Matsutani M."/>
            <person name="Matsushita K."/>
        </authorList>
    </citation>
    <scope>NUCLEOTIDE SEQUENCE</scope>
    <source>
        <strain evidence="1">NRIC 0535</strain>
    </source>
</reference>
<evidence type="ECO:0000313" key="2">
    <source>
        <dbReference type="Proteomes" id="UP001062776"/>
    </source>
</evidence>
<name>A0ABQ0Q167_9PROT</name>
<accession>A0ABQ0Q167</accession>
<proteinExistence type="predicted"/>
<gene>
    <name evidence="1" type="ORF">AA0535_1064</name>
</gene>
<dbReference type="EMBL" id="BAPV01000007">
    <property type="protein sequence ID" value="GBQ86624.1"/>
    <property type="molecule type" value="Genomic_DNA"/>
</dbReference>
<evidence type="ECO:0000313" key="1">
    <source>
        <dbReference type="EMBL" id="GBQ86624.1"/>
    </source>
</evidence>
<protein>
    <submittedName>
        <fullName evidence="1">Uncharacterized protein</fullName>
    </submittedName>
</protein>
<sequence length="76" mass="8097">MGGNGEGMIGVEKSHLADQHPTRCSVFHHATGVTQGDKAECPDLTGDEEYPCPAIPARGPYPPPAFIDEMKIGIIH</sequence>
<keyword evidence="2" id="KW-1185">Reference proteome</keyword>